<dbReference type="PRINTS" id="PR00033">
    <property type="entry name" value="HTHASNC"/>
</dbReference>
<keyword evidence="3" id="KW-0804">Transcription</keyword>
<dbReference type="InterPro" id="IPR000485">
    <property type="entry name" value="AsnC-type_HTH_dom"/>
</dbReference>
<sequence length="136" mass="15471">MDDIDKNIIMLLKENSRIPVSLIAQKVGRSRTVVAKRIDELVNSGEISKFTVQLKQKKLPVLFFVKVAEGFRCKDVIRHFEKEYFFNSAISISGELDLIINIDFDDAKEVSQAHEALSQLEEVAMVKTNLVVNIFT</sequence>
<dbReference type="Gene3D" id="1.10.10.10">
    <property type="entry name" value="Winged helix-like DNA-binding domain superfamily/Winged helix DNA-binding domain"/>
    <property type="match status" value="1"/>
</dbReference>
<dbReference type="KEGG" id="prae:MN210_18755"/>
<dbReference type="GO" id="GO:0043565">
    <property type="term" value="F:sequence-specific DNA binding"/>
    <property type="evidence" value="ECO:0007669"/>
    <property type="project" value="InterPro"/>
</dbReference>
<protein>
    <submittedName>
        <fullName evidence="5">Lrp/AsnC family transcriptional regulator</fullName>
    </submittedName>
</protein>
<feature type="domain" description="HTH asnC-type" evidence="4">
    <location>
        <begin position="1"/>
        <end position="72"/>
    </location>
</feature>
<evidence type="ECO:0000256" key="1">
    <source>
        <dbReference type="ARBA" id="ARBA00023015"/>
    </source>
</evidence>
<dbReference type="GO" id="GO:0043200">
    <property type="term" value="P:response to amino acid"/>
    <property type="evidence" value="ECO:0007669"/>
    <property type="project" value="TreeGrafter"/>
</dbReference>
<dbReference type="Pfam" id="PF13404">
    <property type="entry name" value="HTH_AsnC-type"/>
    <property type="match status" value="1"/>
</dbReference>
<dbReference type="InterPro" id="IPR019888">
    <property type="entry name" value="Tscrpt_reg_AsnC-like"/>
</dbReference>
<dbReference type="RefSeq" id="WP_338411995.1">
    <property type="nucleotide sequence ID" value="NZ_CP093310.2"/>
</dbReference>
<evidence type="ECO:0000313" key="6">
    <source>
        <dbReference type="Proteomes" id="UP000829560"/>
    </source>
</evidence>
<evidence type="ECO:0000256" key="3">
    <source>
        <dbReference type="ARBA" id="ARBA00023163"/>
    </source>
</evidence>
<dbReference type="PANTHER" id="PTHR30154">
    <property type="entry name" value="LEUCINE-RESPONSIVE REGULATORY PROTEIN"/>
    <property type="match status" value="1"/>
</dbReference>
<evidence type="ECO:0000313" key="5">
    <source>
        <dbReference type="EMBL" id="WXX23826.1"/>
    </source>
</evidence>
<dbReference type="EMBL" id="CP093310">
    <property type="protein sequence ID" value="WXX23826.1"/>
    <property type="molecule type" value="Genomic_DNA"/>
</dbReference>
<dbReference type="PANTHER" id="PTHR30154:SF34">
    <property type="entry name" value="TRANSCRIPTIONAL REGULATOR AZLB"/>
    <property type="match status" value="1"/>
</dbReference>
<dbReference type="AlphaFoldDB" id="A0AAU6PTR3"/>
<gene>
    <name evidence="5" type="ORF">MN210_18755</name>
</gene>
<reference evidence="5" key="1">
    <citation type="submission" date="2024-03" db="EMBL/GenBank/DDBJ databases">
        <title>Psychrobacter raelis sp. nov. isolated from a dog with peritonitis.</title>
        <authorList>
            <person name="Schiavone A."/>
            <person name="Manzulli V."/>
            <person name="Camarda A."/>
            <person name="Cafiero M.A."/>
            <person name="Vasco I."/>
            <person name="Marino L."/>
            <person name="Pennuzzi G."/>
            <person name="Serrecchia L."/>
            <person name="Galante D."/>
            <person name="Pugliese N."/>
        </authorList>
    </citation>
    <scope>NUCLEOTIDE SEQUENCE</scope>
    <source>
        <strain evidence="5">PraFG1</strain>
    </source>
</reference>
<dbReference type="PROSITE" id="PS50956">
    <property type="entry name" value="HTH_ASNC_2"/>
    <property type="match status" value="1"/>
</dbReference>
<dbReference type="SUPFAM" id="SSF46785">
    <property type="entry name" value="Winged helix' DNA-binding domain"/>
    <property type="match status" value="1"/>
</dbReference>
<dbReference type="InterPro" id="IPR036390">
    <property type="entry name" value="WH_DNA-bd_sf"/>
</dbReference>
<accession>A0AAU6PTR3</accession>
<dbReference type="GO" id="GO:0005829">
    <property type="term" value="C:cytosol"/>
    <property type="evidence" value="ECO:0007669"/>
    <property type="project" value="TreeGrafter"/>
</dbReference>
<dbReference type="Gene3D" id="3.30.70.920">
    <property type="match status" value="1"/>
</dbReference>
<dbReference type="SMART" id="SM00344">
    <property type="entry name" value="HTH_ASNC"/>
    <property type="match status" value="1"/>
</dbReference>
<name>A0AAU6PTR3_9GAMM</name>
<keyword evidence="1" id="KW-0805">Transcription regulation</keyword>
<evidence type="ECO:0000259" key="4">
    <source>
        <dbReference type="PROSITE" id="PS50956"/>
    </source>
</evidence>
<organism evidence="5 6">
    <name type="scientific">Psychrobacter raelei</name>
    <dbReference type="NCBI Taxonomy" id="2565531"/>
    <lineage>
        <taxon>Bacteria</taxon>
        <taxon>Pseudomonadati</taxon>
        <taxon>Pseudomonadota</taxon>
        <taxon>Gammaproteobacteria</taxon>
        <taxon>Moraxellales</taxon>
        <taxon>Moraxellaceae</taxon>
        <taxon>Psychrobacter</taxon>
    </lineage>
</organism>
<keyword evidence="6" id="KW-1185">Reference proteome</keyword>
<keyword evidence="2" id="KW-0238">DNA-binding</keyword>
<dbReference type="InterPro" id="IPR036388">
    <property type="entry name" value="WH-like_DNA-bd_sf"/>
</dbReference>
<dbReference type="Proteomes" id="UP000829560">
    <property type="component" value="Chromosome"/>
</dbReference>
<proteinExistence type="predicted"/>
<evidence type="ECO:0000256" key="2">
    <source>
        <dbReference type="ARBA" id="ARBA00023125"/>
    </source>
</evidence>